<evidence type="ECO:0000313" key="2">
    <source>
        <dbReference type="Proteomes" id="UP000051672"/>
    </source>
</evidence>
<comment type="caution">
    <text evidence="1">The sequence shown here is derived from an EMBL/GenBank/DDBJ whole genome shotgun (WGS) entry which is preliminary data.</text>
</comment>
<evidence type="ECO:0000313" key="1">
    <source>
        <dbReference type="EMBL" id="KRM71193.1"/>
    </source>
</evidence>
<dbReference type="AlphaFoldDB" id="A0A0R2B4N8"/>
<keyword evidence="2" id="KW-1185">Reference proteome</keyword>
<proteinExistence type="predicted"/>
<gene>
    <name evidence="1" type="ORF">FC34_GL001884</name>
</gene>
<dbReference type="PATRIC" id="fig|1423727.3.peg.1909"/>
<reference evidence="1 2" key="1">
    <citation type="journal article" date="2015" name="Genome Announc.">
        <title>Expanding the biotechnology potential of lactobacilli through comparative genomics of 213 strains and associated genera.</title>
        <authorList>
            <person name="Sun Z."/>
            <person name="Harris H.M."/>
            <person name="McCann A."/>
            <person name="Guo C."/>
            <person name="Argimon S."/>
            <person name="Zhang W."/>
            <person name="Yang X."/>
            <person name="Jeffery I.B."/>
            <person name="Cooney J.C."/>
            <person name="Kagawa T.F."/>
            <person name="Liu W."/>
            <person name="Song Y."/>
            <person name="Salvetti E."/>
            <person name="Wrobel A."/>
            <person name="Rasinkangas P."/>
            <person name="Parkhill J."/>
            <person name="Rea M.C."/>
            <person name="O'Sullivan O."/>
            <person name="Ritari J."/>
            <person name="Douillard F.P."/>
            <person name="Paul Ross R."/>
            <person name="Yang R."/>
            <person name="Briner A.E."/>
            <person name="Felis G.E."/>
            <person name="de Vos W.M."/>
            <person name="Barrangou R."/>
            <person name="Klaenhammer T.R."/>
            <person name="Caufield P.W."/>
            <person name="Cui Y."/>
            <person name="Zhang H."/>
            <person name="O'Toole P.W."/>
        </authorList>
    </citation>
    <scope>NUCLEOTIDE SEQUENCE [LARGE SCALE GENOMIC DNA]</scope>
    <source>
        <strain evidence="1 2">DSM 23927</strain>
    </source>
</reference>
<accession>A0A0R2B4N8</accession>
<dbReference type="RefSeq" id="WP_057895163.1">
    <property type="nucleotide sequence ID" value="NZ_AYZQ01000006.1"/>
</dbReference>
<dbReference type="STRING" id="1423727.FC34_GL001884"/>
<protein>
    <submittedName>
        <fullName evidence="1">Uncharacterized protein</fullName>
    </submittedName>
</protein>
<name>A0A0R2B4N8_9LACO</name>
<dbReference type="EMBL" id="AYZQ01000006">
    <property type="protein sequence ID" value="KRM71193.1"/>
    <property type="molecule type" value="Genomic_DNA"/>
</dbReference>
<dbReference type="Proteomes" id="UP000051672">
    <property type="component" value="Unassembled WGS sequence"/>
</dbReference>
<dbReference type="OrthoDB" id="2325119at2"/>
<sequence>MLDVKGSIDRLLWTAEHHYLHIVAKHDFMRAWAVQFELAYTDFRTIQMALQLDGNHADLLKKFAADYDQVFNYEYAFAAGGVDGFYTQYPNQSDLDAYKTAKDALEADINQIQAING</sequence>
<organism evidence="1 2">
    <name type="scientific">Lacticaseibacillus brantae DSM 23927</name>
    <dbReference type="NCBI Taxonomy" id="1423727"/>
    <lineage>
        <taxon>Bacteria</taxon>
        <taxon>Bacillati</taxon>
        <taxon>Bacillota</taxon>
        <taxon>Bacilli</taxon>
        <taxon>Lactobacillales</taxon>
        <taxon>Lactobacillaceae</taxon>
        <taxon>Lacticaseibacillus</taxon>
    </lineage>
</organism>